<feature type="transmembrane region" description="Helical" evidence="4">
    <location>
        <begin position="257"/>
        <end position="276"/>
    </location>
</feature>
<evidence type="ECO:0000313" key="7">
    <source>
        <dbReference type="Proteomes" id="UP000199403"/>
    </source>
</evidence>
<dbReference type="OrthoDB" id="1404228at2"/>
<dbReference type="PANTHER" id="PTHR11360">
    <property type="entry name" value="MONOCARBOXYLATE TRANSPORTER"/>
    <property type="match status" value="1"/>
</dbReference>
<dbReference type="SUPFAM" id="SSF103473">
    <property type="entry name" value="MFS general substrate transporter"/>
    <property type="match status" value="1"/>
</dbReference>
<protein>
    <submittedName>
        <fullName evidence="6">Sugar phosphate permease</fullName>
    </submittedName>
</protein>
<name>A0A1H6TUR7_9BACT</name>
<dbReference type="STRING" id="1416801.SAMN05192553_101484"/>
<keyword evidence="2 4" id="KW-1133">Transmembrane helix</keyword>
<feature type="transmembrane region" description="Helical" evidence="4">
    <location>
        <begin position="103"/>
        <end position="124"/>
    </location>
</feature>
<evidence type="ECO:0000256" key="4">
    <source>
        <dbReference type="SAM" id="Phobius"/>
    </source>
</evidence>
<evidence type="ECO:0000256" key="1">
    <source>
        <dbReference type="ARBA" id="ARBA00022692"/>
    </source>
</evidence>
<reference evidence="7" key="1">
    <citation type="submission" date="2016-10" db="EMBL/GenBank/DDBJ databases">
        <authorList>
            <person name="Varghese N."/>
            <person name="Submissions S."/>
        </authorList>
    </citation>
    <scope>NUCLEOTIDE SEQUENCE [LARGE SCALE GENOMIC DNA]</scope>
    <source>
        <strain evidence="7">IBRC-M 10761</strain>
    </source>
</reference>
<feature type="transmembrane region" description="Helical" evidence="4">
    <location>
        <begin position="51"/>
        <end position="68"/>
    </location>
</feature>
<dbReference type="RefSeq" id="WP_092168958.1">
    <property type="nucleotide sequence ID" value="NZ_FNZH01000001.1"/>
</dbReference>
<feature type="transmembrane region" description="Helical" evidence="4">
    <location>
        <begin position="223"/>
        <end position="245"/>
    </location>
</feature>
<dbReference type="InterPro" id="IPR011701">
    <property type="entry name" value="MFS"/>
</dbReference>
<proteinExistence type="predicted"/>
<feature type="transmembrane region" description="Helical" evidence="4">
    <location>
        <begin position="144"/>
        <end position="164"/>
    </location>
</feature>
<dbReference type="Proteomes" id="UP000199403">
    <property type="component" value="Unassembled WGS sequence"/>
</dbReference>
<keyword evidence="1 4" id="KW-0812">Transmembrane</keyword>
<dbReference type="InterPro" id="IPR020846">
    <property type="entry name" value="MFS_dom"/>
</dbReference>
<feature type="transmembrane region" description="Helical" evidence="4">
    <location>
        <begin position="80"/>
        <end position="97"/>
    </location>
</feature>
<dbReference type="Gene3D" id="1.20.1250.20">
    <property type="entry name" value="MFS general substrate transporter like domains"/>
    <property type="match status" value="2"/>
</dbReference>
<feature type="transmembrane region" description="Helical" evidence="4">
    <location>
        <begin position="312"/>
        <end position="334"/>
    </location>
</feature>
<keyword evidence="3 4" id="KW-0472">Membrane</keyword>
<dbReference type="PANTHER" id="PTHR11360:SF308">
    <property type="entry name" value="BLL3089 PROTEIN"/>
    <property type="match status" value="1"/>
</dbReference>
<feature type="transmembrane region" description="Helical" evidence="4">
    <location>
        <begin position="377"/>
        <end position="402"/>
    </location>
</feature>
<evidence type="ECO:0000313" key="6">
    <source>
        <dbReference type="EMBL" id="SEI83789.1"/>
    </source>
</evidence>
<evidence type="ECO:0000256" key="2">
    <source>
        <dbReference type="ARBA" id="ARBA00022989"/>
    </source>
</evidence>
<sequence length="426" mass="47657">MNYLNFVLENKKLLTFGLLMTSLSGYGQTYLLALYVPYLIEEFSLQNAQISGYYMIATIASALLLPQLGKYIDKTSLVKYTLMATVIFILSMVLMSFNQHWYLLPLAFFGLRIAGQGLFSHIAITSMSKYFLKGRGKAISLASLGHPVGQAALPIMVVGLINLFGWRQSLLVNALIVLIVVPVYLKLFIDEKKLVVHEEGGSAGAVSSTKEVSQWEILKSGKFWLLAPNLFVLSFTVTGLFFYQFAIAEFKGWTLEWMAVGLTFYALAGSLAILFAGPLIDKYTARKFFPFYLIPFLIAIVFIWLVNDSLVIFPYMILMGASAGFGNAIISALQVELFGASFIGKVRSIFASVMVLSSAIGPAIYGLVVDAGYSFDALFIGSIVLLFVIILLSFRIVPNYTYAKMKYKFKRRHRRFDFFNIFNLKH</sequence>
<organism evidence="6 7">
    <name type="scientific">Cyclobacterium xiamenense</name>
    <dbReference type="NCBI Taxonomy" id="1297121"/>
    <lineage>
        <taxon>Bacteria</taxon>
        <taxon>Pseudomonadati</taxon>
        <taxon>Bacteroidota</taxon>
        <taxon>Cytophagia</taxon>
        <taxon>Cytophagales</taxon>
        <taxon>Cyclobacteriaceae</taxon>
        <taxon>Cyclobacterium</taxon>
    </lineage>
</organism>
<dbReference type="AlphaFoldDB" id="A0A1H6TUR7"/>
<dbReference type="EMBL" id="FNZH01000001">
    <property type="protein sequence ID" value="SEI83789.1"/>
    <property type="molecule type" value="Genomic_DNA"/>
</dbReference>
<evidence type="ECO:0000256" key="3">
    <source>
        <dbReference type="ARBA" id="ARBA00023136"/>
    </source>
</evidence>
<dbReference type="InterPro" id="IPR036259">
    <property type="entry name" value="MFS_trans_sf"/>
</dbReference>
<feature type="transmembrane region" description="Helical" evidence="4">
    <location>
        <begin position="346"/>
        <end position="365"/>
    </location>
</feature>
<gene>
    <name evidence="6" type="ORF">SAMN05192553_101484</name>
</gene>
<dbReference type="Pfam" id="PF07690">
    <property type="entry name" value="MFS_1"/>
    <property type="match status" value="1"/>
</dbReference>
<accession>A0A1H6TUR7</accession>
<evidence type="ECO:0000259" key="5">
    <source>
        <dbReference type="PROSITE" id="PS50850"/>
    </source>
</evidence>
<feature type="transmembrane region" description="Helical" evidence="4">
    <location>
        <begin position="170"/>
        <end position="189"/>
    </location>
</feature>
<feature type="domain" description="Major facilitator superfamily (MFS) profile" evidence="5">
    <location>
        <begin position="13"/>
        <end position="401"/>
    </location>
</feature>
<dbReference type="PROSITE" id="PS50850">
    <property type="entry name" value="MFS"/>
    <property type="match status" value="1"/>
</dbReference>
<keyword evidence="7" id="KW-1185">Reference proteome</keyword>
<feature type="transmembrane region" description="Helical" evidence="4">
    <location>
        <begin position="288"/>
        <end position="306"/>
    </location>
</feature>
<dbReference type="InterPro" id="IPR050327">
    <property type="entry name" value="Proton-linked_MCT"/>
</dbReference>
<dbReference type="GO" id="GO:0022857">
    <property type="term" value="F:transmembrane transporter activity"/>
    <property type="evidence" value="ECO:0007669"/>
    <property type="project" value="InterPro"/>
</dbReference>